<dbReference type="Pfam" id="PF02146">
    <property type="entry name" value="SIR2"/>
    <property type="match status" value="1"/>
</dbReference>
<evidence type="ECO:0000256" key="3">
    <source>
        <dbReference type="ARBA" id="ARBA00023027"/>
    </source>
</evidence>
<dbReference type="PROSITE" id="PS50305">
    <property type="entry name" value="SIRTUIN"/>
    <property type="match status" value="1"/>
</dbReference>
<feature type="region of interest" description="Disordered" evidence="5">
    <location>
        <begin position="269"/>
        <end position="306"/>
    </location>
</feature>
<dbReference type="GO" id="GO:0017136">
    <property type="term" value="F:histone deacetylase activity, NAD-dependent"/>
    <property type="evidence" value="ECO:0007669"/>
    <property type="project" value="TreeGrafter"/>
</dbReference>
<dbReference type="HOGENOM" id="CLU_023643_3_0_11"/>
<dbReference type="GO" id="GO:0070403">
    <property type="term" value="F:NAD+ binding"/>
    <property type="evidence" value="ECO:0007669"/>
    <property type="project" value="InterPro"/>
</dbReference>
<dbReference type="eggNOG" id="COG0846">
    <property type="taxonomic scope" value="Bacteria"/>
</dbReference>
<dbReference type="InterPro" id="IPR050134">
    <property type="entry name" value="NAD-dep_sirtuin_deacylases"/>
</dbReference>
<evidence type="ECO:0000313" key="7">
    <source>
        <dbReference type="EMBL" id="EFT82923.1"/>
    </source>
</evidence>
<dbReference type="PANTHER" id="PTHR11085:SF10">
    <property type="entry name" value="NAD-DEPENDENT PROTEIN DEACYLASE SIRTUIN-5, MITOCHONDRIAL-RELATED"/>
    <property type="match status" value="1"/>
</dbReference>
<dbReference type="EC" id="2.3.1.286" evidence="1"/>
<feature type="binding site" evidence="4">
    <location>
        <position position="139"/>
    </location>
    <ligand>
        <name>Zn(2+)</name>
        <dbReference type="ChEBI" id="CHEBI:29105"/>
    </ligand>
</feature>
<accession>E6K2D5</accession>
<keyword evidence="4" id="KW-0862">Zinc</keyword>
<feature type="domain" description="Deacetylase sirtuin-type" evidence="6">
    <location>
        <begin position="1"/>
        <end position="271"/>
    </location>
</feature>
<proteinExistence type="predicted"/>
<dbReference type="Gene3D" id="3.40.50.1220">
    <property type="entry name" value="TPP-binding domain"/>
    <property type="match status" value="1"/>
</dbReference>
<dbReference type="InterPro" id="IPR026591">
    <property type="entry name" value="Sirtuin_cat_small_dom_sf"/>
</dbReference>
<dbReference type="EMBL" id="AEON01000002">
    <property type="protein sequence ID" value="EFT82923.1"/>
    <property type="molecule type" value="Genomic_DNA"/>
</dbReference>
<dbReference type="Proteomes" id="UP000004946">
    <property type="component" value="Chromosome"/>
</dbReference>
<name>E6K2D5_PARDN</name>
<gene>
    <name evidence="7" type="ORF">HMPREF0620_1608</name>
</gene>
<organism evidence="7 8">
    <name type="scientific">Parascardovia denticolens DSM 10105 = JCM 12538</name>
    <dbReference type="NCBI Taxonomy" id="864564"/>
    <lineage>
        <taxon>Bacteria</taxon>
        <taxon>Bacillati</taxon>
        <taxon>Actinomycetota</taxon>
        <taxon>Actinomycetes</taxon>
        <taxon>Bifidobacteriales</taxon>
        <taxon>Bifidobacteriaceae</taxon>
        <taxon>Parascardovia</taxon>
    </lineage>
</organism>
<feature type="binding site" evidence="4">
    <location>
        <position position="136"/>
    </location>
    <ligand>
        <name>Zn(2+)</name>
        <dbReference type="ChEBI" id="CHEBI:29105"/>
    </ligand>
</feature>
<protein>
    <recommendedName>
        <fullName evidence="1">protein acetyllysine N-acetyltransferase</fullName>
        <ecNumber evidence="1">2.3.1.286</ecNumber>
    </recommendedName>
</protein>
<evidence type="ECO:0000256" key="4">
    <source>
        <dbReference type="PROSITE-ProRule" id="PRU00236"/>
    </source>
</evidence>
<comment type="caution">
    <text evidence="7">The sequence shown here is derived from an EMBL/GenBank/DDBJ whole genome shotgun (WGS) entry which is preliminary data.</text>
</comment>
<evidence type="ECO:0000256" key="1">
    <source>
        <dbReference type="ARBA" id="ARBA00012928"/>
    </source>
</evidence>
<dbReference type="InterPro" id="IPR003000">
    <property type="entry name" value="Sirtuin"/>
</dbReference>
<dbReference type="GO" id="GO:0046872">
    <property type="term" value="F:metal ion binding"/>
    <property type="evidence" value="ECO:0007669"/>
    <property type="project" value="UniProtKB-KW"/>
</dbReference>
<dbReference type="SUPFAM" id="SSF52467">
    <property type="entry name" value="DHS-like NAD/FAD-binding domain"/>
    <property type="match status" value="1"/>
</dbReference>
<dbReference type="AlphaFoldDB" id="E6K2D5"/>
<evidence type="ECO:0000256" key="2">
    <source>
        <dbReference type="ARBA" id="ARBA00022679"/>
    </source>
</evidence>
<keyword evidence="4" id="KW-0479">Metal-binding</keyword>
<feature type="binding site" evidence="4">
    <location>
        <position position="172"/>
    </location>
    <ligand>
        <name>Zn(2+)</name>
        <dbReference type="ChEBI" id="CHEBI:29105"/>
    </ligand>
</feature>
<keyword evidence="3" id="KW-0520">NAD</keyword>
<dbReference type="InterPro" id="IPR026590">
    <property type="entry name" value="Ssirtuin_cat_dom"/>
</dbReference>
<keyword evidence="8" id="KW-1185">Reference proteome</keyword>
<feature type="compositionally biased region" description="Basic and acidic residues" evidence="5">
    <location>
        <begin position="281"/>
        <end position="290"/>
    </location>
</feature>
<evidence type="ECO:0000256" key="5">
    <source>
        <dbReference type="SAM" id="MobiDB-lite"/>
    </source>
</evidence>
<feature type="binding site" evidence="4">
    <location>
        <position position="160"/>
    </location>
    <ligand>
        <name>Zn(2+)</name>
        <dbReference type="ChEBI" id="CHEBI:29105"/>
    </ligand>
</feature>
<evidence type="ECO:0000259" key="6">
    <source>
        <dbReference type="PROSITE" id="PS50305"/>
    </source>
</evidence>
<reference evidence="7 8" key="1">
    <citation type="submission" date="2010-12" db="EMBL/GenBank/DDBJ databases">
        <authorList>
            <person name="Muzny D."/>
            <person name="Qin X."/>
            <person name="Buhay C."/>
            <person name="Dugan-Rocha S."/>
            <person name="Ding Y."/>
            <person name="Chen G."/>
            <person name="Hawes A."/>
            <person name="Holder M."/>
            <person name="Jhangiani S."/>
            <person name="Johnson A."/>
            <person name="Khan Z."/>
            <person name="Li Z."/>
            <person name="Liu W."/>
            <person name="Liu X."/>
            <person name="Perez L."/>
            <person name="Shen H."/>
            <person name="Wang Q."/>
            <person name="Watt J."/>
            <person name="Xi L."/>
            <person name="Xin Y."/>
            <person name="Zhou J."/>
            <person name="Deng J."/>
            <person name="Jiang H."/>
            <person name="Liu Y."/>
            <person name="Qu J."/>
            <person name="Song X.-Z."/>
            <person name="Zhang L."/>
            <person name="Villasana D."/>
            <person name="Johnson A."/>
            <person name="Liu J."/>
            <person name="Liyanage D."/>
            <person name="Lorensuhewa L."/>
            <person name="Robinson T."/>
            <person name="Song A."/>
            <person name="Song B.-B."/>
            <person name="Dinh H."/>
            <person name="Thornton R."/>
            <person name="Coyle M."/>
            <person name="Francisco L."/>
            <person name="Jackson L."/>
            <person name="Javaid M."/>
            <person name="Korchina V."/>
            <person name="Kovar C."/>
            <person name="Mata R."/>
            <person name="Mathew T."/>
            <person name="Ngo R."/>
            <person name="Nguyen L."/>
            <person name="Nguyen N."/>
            <person name="Okwuonu G."/>
            <person name="Ongeri F."/>
            <person name="Pham C."/>
            <person name="Simmons D."/>
            <person name="Wilczek-Boney K."/>
            <person name="Hale W."/>
            <person name="Jakkamsetti A."/>
            <person name="Pham P."/>
            <person name="Ruth R."/>
            <person name="San Lucas F."/>
            <person name="Warren J."/>
            <person name="Zhang J."/>
            <person name="Zhao Z."/>
            <person name="Zhou C."/>
            <person name="Zhu D."/>
            <person name="Lee S."/>
            <person name="Bess C."/>
            <person name="Blankenburg K."/>
            <person name="Forbes L."/>
            <person name="Fu Q."/>
            <person name="Gubbala S."/>
            <person name="Hirani K."/>
            <person name="Jayaseelan J.C."/>
            <person name="Lara F."/>
            <person name="Munidasa M."/>
            <person name="Palculict T."/>
            <person name="Patil S."/>
            <person name="Pu L.-L."/>
            <person name="Saada N."/>
            <person name="Tang L."/>
            <person name="Weissenberger G."/>
            <person name="Zhu Y."/>
            <person name="Hemphill L."/>
            <person name="Shang Y."/>
            <person name="Youmans B."/>
            <person name="Ayvaz T."/>
            <person name="Ross M."/>
            <person name="Santibanez J."/>
            <person name="Aqrawi P."/>
            <person name="Gross S."/>
            <person name="Joshi V."/>
            <person name="Fowler G."/>
            <person name="Nazareth L."/>
            <person name="Reid J."/>
            <person name="Worley K."/>
            <person name="Petrosino J."/>
            <person name="Highlander S."/>
            <person name="Gibbs R."/>
        </authorList>
    </citation>
    <scope>NUCLEOTIDE SEQUENCE [LARGE SCALE GENOMIC DNA]</scope>
    <source>
        <strain evidence="7 8">DSM 10105</strain>
    </source>
</reference>
<dbReference type="Gene3D" id="3.30.1600.10">
    <property type="entry name" value="SIR2/SIRT2 'Small Domain"/>
    <property type="match status" value="1"/>
</dbReference>
<evidence type="ECO:0000313" key="8">
    <source>
        <dbReference type="Proteomes" id="UP000004946"/>
    </source>
</evidence>
<dbReference type="InterPro" id="IPR029035">
    <property type="entry name" value="DHS-like_NAD/FAD-binding_dom"/>
</dbReference>
<sequence>MEEEAPQMNQSHTNQNRHHPYRIAVLTGAGISTSAGIPDFRGPEGVWTKHPEQMNVYDIQSFMTSTEDREYSWRWQKESPVWNARPGVAHQALVDLEKAGLLSLLATQNFDGLHEKAGNSEAVIVNLHGTIASSHCMRCHKKYDTAEIMDHLDENPDPHCRRPLPFKNNMPCNGIIKTDVTYFGEALPEGAMEKSQRLVEQADEFWAIGSTLEVFPAALLAPMAARAGVPITIMNMGATQYDGLASRLIHEPIQEALPRLVQEVIDEHGNDADMNGNEDASLDRETDRNGNRSMNGNGHENESGQV</sequence>
<dbReference type="PANTHER" id="PTHR11085">
    <property type="entry name" value="NAD-DEPENDENT PROTEIN DEACYLASE SIRTUIN-5, MITOCHONDRIAL-RELATED"/>
    <property type="match status" value="1"/>
</dbReference>
<feature type="active site" description="Proton acceptor" evidence="4">
    <location>
        <position position="128"/>
    </location>
</feature>
<keyword evidence="2" id="KW-0808">Transferase</keyword>